<keyword evidence="6" id="KW-0804">Transcription</keyword>
<dbReference type="PANTHER" id="PTHR28088">
    <property type="entry name" value="TRANSCRIPTIONAL ACTIVATOR HAA1-RELATED"/>
    <property type="match status" value="1"/>
</dbReference>
<dbReference type="Proteomes" id="UP001303115">
    <property type="component" value="Unassembled WGS sequence"/>
</dbReference>
<reference evidence="11" key="1">
    <citation type="journal article" date="2023" name="Mol. Phylogenet. Evol.">
        <title>Genome-scale phylogeny and comparative genomics of the fungal order Sordariales.</title>
        <authorList>
            <person name="Hensen N."/>
            <person name="Bonometti L."/>
            <person name="Westerberg I."/>
            <person name="Brannstrom I.O."/>
            <person name="Guillou S."/>
            <person name="Cros-Aarteil S."/>
            <person name="Calhoun S."/>
            <person name="Haridas S."/>
            <person name="Kuo A."/>
            <person name="Mondo S."/>
            <person name="Pangilinan J."/>
            <person name="Riley R."/>
            <person name="LaButti K."/>
            <person name="Andreopoulos B."/>
            <person name="Lipzen A."/>
            <person name="Chen C."/>
            <person name="Yan M."/>
            <person name="Daum C."/>
            <person name="Ng V."/>
            <person name="Clum A."/>
            <person name="Steindorff A."/>
            <person name="Ohm R.A."/>
            <person name="Martin F."/>
            <person name="Silar P."/>
            <person name="Natvig D.O."/>
            <person name="Lalanne C."/>
            <person name="Gautier V."/>
            <person name="Ament-Velasquez S.L."/>
            <person name="Kruys A."/>
            <person name="Hutchinson M.I."/>
            <person name="Powell A.J."/>
            <person name="Barry K."/>
            <person name="Miller A.N."/>
            <person name="Grigoriev I.V."/>
            <person name="Debuchy R."/>
            <person name="Gladieux P."/>
            <person name="Hiltunen Thoren M."/>
            <person name="Johannesson H."/>
        </authorList>
    </citation>
    <scope>NUCLEOTIDE SEQUENCE [LARGE SCALE GENOMIC DNA]</scope>
    <source>
        <strain evidence="11">CBS 284.82</strain>
    </source>
</reference>
<dbReference type="GO" id="GO:0006879">
    <property type="term" value="P:intracellular iron ion homeostasis"/>
    <property type="evidence" value="ECO:0007669"/>
    <property type="project" value="TreeGrafter"/>
</dbReference>
<dbReference type="GO" id="GO:0005507">
    <property type="term" value="F:copper ion binding"/>
    <property type="evidence" value="ECO:0007669"/>
    <property type="project" value="InterPro"/>
</dbReference>
<dbReference type="GO" id="GO:0000981">
    <property type="term" value="F:DNA-binding transcription factor activity, RNA polymerase II-specific"/>
    <property type="evidence" value="ECO:0007669"/>
    <property type="project" value="TreeGrafter"/>
</dbReference>
<dbReference type="PANTHER" id="PTHR28088:SF9">
    <property type="entry name" value="TRANSCRIPTION FACTOR GRISEA, PUTATIVE (AFU_ORTHOLOGUE AFUA_1G13190)-RELATED"/>
    <property type="match status" value="1"/>
</dbReference>
<evidence type="ECO:0000313" key="10">
    <source>
        <dbReference type="EMBL" id="KAK4044249.1"/>
    </source>
</evidence>
<dbReference type="AlphaFoldDB" id="A0AAN6PS19"/>
<evidence type="ECO:0000256" key="8">
    <source>
        <dbReference type="SAM" id="MobiDB-lite"/>
    </source>
</evidence>
<evidence type="ECO:0000256" key="7">
    <source>
        <dbReference type="ARBA" id="ARBA00023242"/>
    </source>
</evidence>
<name>A0AAN6PS19_9PEZI</name>
<evidence type="ECO:0000256" key="1">
    <source>
        <dbReference type="ARBA" id="ARBA00004123"/>
    </source>
</evidence>
<keyword evidence="3" id="KW-0862">Zinc</keyword>
<evidence type="ECO:0000256" key="3">
    <source>
        <dbReference type="ARBA" id="ARBA00022833"/>
    </source>
</evidence>
<dbReference type="PRINTS" id="PR00617">
    <property type="entry name" value="COPPERFIST"/>
</dbReference>
<sequence>MPMINGQKMACAPCIRGHRSTKCNHFYERVMVPVRKPGRPLSTCPCPPGRPCACGGVRVAIPKKQKCGCPTESEKETEEHEEEPSPVEPPMSPSRPAFRVGKPNGGSKANSRKQSFDPANLERMDPRSINLIAASGSNGVTNGMAMTGSPALQGPQTDLTGFGPGVGVMSAGPGGTYASPQASSFVSPIPYNMGFQYPQPNPLQHGVKLEDGLYSAANGSFGSAIAPAFVNGNHAPPPLNSPAQPVPPIPKTNGVTSGGGSCCGSKAQKPAPAPNNAPVPQQVYGQPYMPQPSGVSSCCSSKAQKRAPVPNNAPAPLQAYGQPYMAQFQYPTIFRYPGDYGSWQHPIDPAIWQQVASQTSMPLSTPMSPTTNGDTVDAGASHQCSCGEGCQCVGCLAHPFNDQMYQYVNNAYNGSNGSSPGEAERTAGGQAQAAGAGQDSPVEAPTPAASEDSPPREEQSLSSMDYFFVNLPISGLCGGHLESCPCGDSCDCPGCLVHNIPLNQG</sequence>
<evidence type="ECO:0000256" key="2">
    <source>
        <dbReference type="ARBA" id="ARBA00022723"/>
    </source>
</evidence>
<dbReference type="Gene3D" id="3.90.430.10">
    <property type="entry name" value="Copper fist DNA-binding domain"/>
    <property type="match status" value="1"/>
</dbReference>
<evidence type="ECO:0000256" key="4">
    <source>
        <dbReference type="ARBA" id="ARBA00023008"/>
    </source>
</evidence>
<keyword evidence="11" id="KW-1185">Reference proteome</keyword>
<feature type="region of interest" description="Disordered" evidence="8">
    <location>
        <begin position="254"/>
        <end position="275"/>
    </location>
</feature>
<gene>
    <name evidence="10" type="ORF">C8A01DRAFT_12284</name>
</gene>
<evidence type="ECO:0000256" key="5">
    <source>
        <dbReference type="ARBA" id="ARBA00023015"/>
    </source>
</evidence>
<keyword evidence="7" id="KW-0539">Nucleus</keyword>
<dbReference type="GO" id="GO:0005634">
    <property type="term" value="C:nucleus"/>
    <property type="evidence" value="ECO:0007669"/>
    <property type="project" value="UniProtKB-SubCell"/>
</dbReference>
<dbReference type="GO" id="GO:0000978">
    <property type="term" value="F:RNA polymerase II cis-regulatory region sequence-specific DNA binding"/>
    <property type="evidence" value="ECO:0007669"/>
    <property type="project" value="TreeGrafter"/>
</dbReference>
<accession>A0AAN6PS19</accession>
<proteinExistence type="predicted"/>
<dbReference type="PROSITE" id="PS50073">
    <property type="entry name" value="COPPER_FIST_2"/>
    <property type="match status" value="1"/>
</dbReference>
<dbReference type="InterPro" id="IPR051763">
    <property type="entry name" value="Copper_Homeo_Regul"/>
</dbReference>
<comment type="subcellular location">
    <subcellularLocation>
        <location evidence="1">Nucleus</location>
    </subcellularLocation>
</comment>
<dbReference type="EMBL" id="MU854320">
    <property type="protein sequence ID" value="KAK4044249.1"/>
    <property type="molecule type" value="Genomic_DNA"/>
</dbReference>
<dbReference type="SUPFAM" id="SSF57879">
    <property type="entry name" value="Zinc domain conserved in yeast copper-regulated transcription factors"/>
    <property type="match status" value="1"/>
</dbReference>
<evidence type="ECO:0000313" key="11">
    <source>
        <dbReference type="Proteomes" id="UP001303115"/>
    </source>
</evidence>
<dbReference type="SMART" id="SM00412">
    <property type="entry name" value="Cu_FIST"/>
    <property type="match status" value="1"/>
</dbReference>
<dbReference type="Pfam" id="PF00649">
    <property type="entry name" value="Copper-fist"/>
    <property type="match status" value="1"/>
</dbReference>
<keyword evidence="4" id="KW-0186">Copper</keyword>
<dbReference type="SMART" id="SM01090">
    <property type="entry name" value="Copper-fist"/>
    <property type="match status" value="1"/>
</dbReference>
<comment type="caution">
    <text evidence="10">The sequence shown here is derived from an EMBL/GenBank/DDBJ whole genome shotgun (WGS) entry which is preliminary data.</text>
</comment>
<dbReference type="FunFam" id="3.90.430.10:FF:000001">
    <property type="entry name" value="Copper fist DNA-binding protein"/>
    <property type="match status" value="1"/>
</dbReference>
<evidence type="ECO:0000256" key="6">
    <source>
        <dbReference type="ARBA" id="ARBA00023163"/>
    </source>
</evidence>
<protein>
    <recommendedName>
        <fullName evidence="9">Copper-fist domain-containing protein</fullName>
    </recommendedName>
</protein>
<feature type="domain" description="Copper-fist" evidence="9">
    <location>
        <begin position="1"/>
        <end position="41"/>
    </location>
</feature>
<dbReference type="PROSITE" id="PS01119">
    <property type="entry name" value="COPPER_FIST_1"/>
    <property type="match status" value="1"/>
</dbReference>
<feature type="region of interest" description="Disordered" evidence="8">
    <location>
        <begin position="66"/>
        <end position="124"/>
    </location>
</feature>
<keyword evidence="2" id="KW-0479">Metal-binding</keyword>
<organism evidence="10 11">
    <name type="scientific">Parachaetomium inaequale</name>
    <dbReference type="NCBI Taxonomy" id="2588326"/>
    <lineage>
        <taxon>Eukaryota</taxon>
        <taxon>Fungi</taxon>
        <taxon>Dikarya</taxon>
        <taxon>Ascomycota</taxon>
        <taxon>Pezizomycotina</taxon>
        <taxon>Sordariomycetes</taxon>
        <taxon>Sordariomycetidae</taxon>
        <taxon>Sordariales</taxon>
        <taxon>Chaetomiaceae</taxon>
        <taxon>Parachaetomium</taxon>
    </lineage>
</organism>
<feature type="compositionally biased region" description="Low complexity" evidence="8">
    <location>
        <begin position="427"/>
        <end position="438"/>
    </location>
</feature>
<dbReference type="GO" id="GO:0045944">
    <property type="term" value="P:positive regulation of transcription by RNA polymerase II"/>
    <property type="evidence" value="ECO:0007669"/>
    <property type="project" value="TreeGrafter"/>
</dbReference>
<dbReference type="InterPro" id="IPR001083">
    <property type="entry name" value="Cu_fist_DNA-bd_dom"/>
</dbReference>
<dbReference type="GO" id="GO:0006878">
    <property type="term" value="P:intracellular copper ion homeostasis"/>
    <property type="evidence" value="ECO:0007669"/>
    <property type="project" value="TreeGrafter"/>
</dbReference>
<keyword evidence="5" id="KW-0805">Transcription regulation</keyword>
<evidence type="ECO:0000259" key="9">
    <source>
        <dbReference type="PROSITE" id="PS50073"/>
    </source>
</evidence>
<dbReference type="InterPro" id="IPR036395">
    <property type="entry name" value="Cu_fist_DNA-bd_dom_sf"/>
</dbReference>
<feature type="region of interest" description="Disordered" evidence="8">
    <location>
        <begin position="416"/>
        <end position="460"/>
    </location>
</feature>